<name>A0AA40FHT7_9HYME</name>
<keyword evidence="3" id="KW-1185">Reference proteome</keyword>
<comment type="caution">
    <text evidence="2">The sequence shown here is derived from an EMBL/GenBank/DDBJ whole genome shotgun (WGS) entry which is preliminary data.</text>
</comment>
<dbReference type="AlphaFoldDB" id="A0AA40FHT7"/>
<reference evidence="2" key="1">
    <citation type="submission" date="2021-10" db="EMBL/GenBank/DDBJ databases">
        <title>Melipona bicolor Genome sequencing and assembly.</title>
        <authorList>
            <person name="Araujo N.S."/>
            <person name="Arias M.C."/>
        </authorList>
    </citation>
    <scope>NUCLEOTIDE SEQUENCE</scope>
    <source>
        <strain evidence="2">USP_2M_L1-L4_2017</strain>
        <tissue evidence="2">Whole body</tissue>
    </source>
</reference>
<accession>A0AA40FHT7</accession>
<proteinExistence type="predicted"/>
<feature type="region of interest" description="Disordered" evidence="1">
    <location>
        <begin position="1"/>
        <end position="42"/>
    </location>
</feature>
<protein>
    <submittedName>
        <fullName evidence="2">Uncharacterized protein</fullName>
    </submittedName>
</protein>
<gene>
    <name evidence="2" type="ORF">K0M31_013535</name>
</gene>
<evidence type="ECO:0000256" key="1">
    <source>
        <dbReference type="SAM" id="MobiDB-lite"/>
    </source>
</evidence>
<evidence type="ECO:0000313" key="2">
    <source>
        <dbReference type="EMBL" id="KAK1119349.1"/>
    </source>
</evidence>
<dbReference type="Proteomes" id="UP001177670">
    <property type="component" value="Unassembled WGS sequence"/>
</dbReference>
<organism evidence="2 3">
    <name type="scientific">Melipona bicolor</name>
    <dbReference type="NCBI Taxonomy" id="60889"/>
    <lineage>
        <taxon>Eukaryota</taxon>
        <taxon>Metazoa</taxon>
        <taxon>Ecdysozoa</taxon>
        <taxon>Arthropoda</taxon>
        <taxon>Hexapoda</taxon>
        <taxon>Insecta</taxon>
        <taxon>Pterygota</taxon>
        <taxon>Neoptera</taxon>
        <taxon>Endopterygota</taxon>
        <taxon>Hymenoptera</taxon>
        <taxon>Apocrita</taxon>
        <taxon>Aculeata</taxon>
        <taxon>Apoidea</taxon>
        <taxon>Anthophila</taxon>
        <taxon>Apidae</taxon>
        <taxon>Melipona</taxon>
    </lineage>
</organism>
<dbReference type="EMBL" id="JAHYIQ010000037">
    <property type="protein sequence ID" value="KAK1119349.1"/>
    <property type="molecule type" value="Genomic_DNA"/>
</dbReference>
<sequence>MDRMNRSKGGSFRSERGNRWRPIRAPTPKVSEPSQDDPITRDMGSEAFVSVGSPQTSVGFRLKKLKRTGVHASITNLCRC</sequence>
<evidence type="ECO:0000313" key="3">
    <source>
        <dbReference type="Proteomes" id="UP001177670"/>
    </source>
</evidence>